<evidence type="ECO:0000256" key="2">
    <source>
        <dbReference type="PIRSR" id="PIRSR001359-3"/>
    </source>
</evidence>
<dbReference type="PANTHER" id="PTHR30304:SF0">
    <property type="entry name" value="D-TAGATOSE-1,6-BISPHOSPHATE ALDOLASE SUBUNIT GATY-RELATED"/>
    <property type="match status" value="1"/>
</dbReference>
<evidence type="ECO:0000313" key="4">
    <source>
        <dbReference type="Proteomes" id="UP000199708"/>
    </source>
</evidence>
<dbReference type="PIRSF" id="PIRSF001359">
    <property type="entry name" value="F_bP_aldolase_II"/>
    <property type="match status" value="1"/>
</dbReference>
<dbReference type="InterPro" id="IPR000771">
    <property type="entry name" value="FBA_II"/>
</dbReference>
<keyword evidence="2" id="KW-0862">Zinc</keyword>
<organism evidence="3 4">
    <name type="scientific">Facklamia miroungae</name>
    <dbReference type="NCBI Taxonomy" id="120956"/>
    <lineage>
        <taxon>Bacteria</taxon>
        <taxon>Bacillati</taxon>
        <taxon>Bacillota</taxon>
        <taxon>Bacilli</taxon>
        <taxon>Lactobacillales</taxon>
        <taxon>Aerococcaceae</taxon>
        <taxon>Facklamia</taxon>
    </lineage>
</organism>
<evidence type="ECO:0000313" key="3">
    <source>
        <dbReference type="EMBL" id="SDG44989.1"/>
    </source>
</evidence>
<feature type="binding site" evidence="2">
    <location>
        <position position="207"/>
    </location>
    <ligand>
        <name>Zn(2+)</name>
        <dbReference type="ChEBI" id="CHEBI:29105"/>
        <label>1</label>
        <note>catalytic</note>
    </ligand>
</feature>
<name>A0A1G7UD73_9LACT</name>
<feature type="binding site" evidence="2">
    <location>
        <position position="179"/>
    </location>
    <ligand>
        <name>Zn(2+)</name>
        <dbReference type="ChEBI" id="CHEBI:29105"/>
        <label>1</label>
        <note>catalytic</note>
    </ligand>
</feature>
<keyword evidence="2" id="KW-0479">Metal-binding</keyword>
<dbReference type="RefSeq" id="WP_090290283.1">
    <property type="nucleotide sequence ID" value="NZ_FNCK01000009.1"/>
</dbReference>
<feature type="binding site" evidence="2">
    <location>
        <position position="133"/>
    </location>
    <ligand>
        <name>Zn(2+)</name>
        <dbReference type="ChEBI" id="CHEBI:29105"/>
        <label>2</label>
    </ligand>
</feature>
<dbReference type="PROSITE" id="PS00806">
    <property type="entry name" value="ALDOLASE_CLASS_II_2"/>
    <property type="match status" value="1"/>
</dbReference>
<dbReference type="NCBIfam" id="TIGR00167">
    <property type="entry name" value="cbbA"/>
    <property type="match status" value="1"/>
</dbReference>
<dbReference type="GO" id="GO:0005975">
    <property type="term" value="P:carbohydrate metabolic process"/>
    <property type="evidence" value="ECO:0007669"/>
    <property type="project" value="InterPro"/>
</dbReference>
<reference evidence="3 4" key="1">
    <citation type="submission" date="2016-10" db="EMBL/GenBank/DDBJ databases">
        <authorList>
            <person name="de Groot N.N."/>
        </authorList>
    </citation>
    <scope>NUCLEOTIDE SEQUENCE [LARGE SCALE GENOMIC DNA]</scope>
    <source>
        <strain evidence="3 4">ATCC BAA-466</strain>
    </source>
</reference>
<dbReference type="PANTHER" id="PTHR30304">
    <property type="entry name" value="D-TAGATOSE-1,6-BISPHOSPHATE ALDOLASE"/>
    <property type="match status" value="1"/>
</dbReference>
<dbReference type="CDD" id="cd00947">
    <property type="entry name" value="TBP_aldolase_IIB"/>
    <property type="match status" value="1"/>
</dbReference>
<dbReference type="Gene3D" id="3.20.20.70">
    <property type="entry name" value="Aldolase class I"/>
    <property type="match status" value="1"/>
</dbReference>
<dbReference type="AlphaFoldDB" id="A0A1G7UD73"/>
<gene>
    <name evidence="3" type="ORF">SAMN05421791_10937</name>
</gene>
<feature type="binding site" evidence="2">
    <location>
        <position position="82"/>
    </location>
    <ligand>
        <name>Zn(2+)</name>
        <dbReference type="ChEBI" id="CHEBI:29105"/>
        <label>1</label>
        <note>catalytic</note>
    </ligand>
</feature>
<dbReference type="InterPro" id="IPR050246">
    <property type="entry name" value="Class_II_FBP_aldolase"/>
</dbReference>
<evidence type="ECO:0000256" key="1">
    <source>
        <dbReference type="PIRSR" id="PIRSR001359-1"/>
    </source>
</evidence>
<feature type="binding site" evidence="2">
    <location>
        <position position="103"/>
    </location>
    <ligand>
        <name>Zn(2+)</name>
        <dbReference type="ChEBI" id="CHEBI:29105"/>
        <label>2</label>
    </ligand>
</feature>
<comment type="cofactor">
    <cofactor evidence="2">
        <name>Zn(2+)</name>
        <dbReference type="ChEBI" id="CHEBI:29105"/>
    </cofactor>
    <text evidence="2">Binds 2 Zn(2+) ions per subunit. One is catalytic and the other provides a structural contribution.</text>
</comment>
<feature type="active site" description="Proton donor" evidence="1">
    <location>
        <position position="81"/>
    </location>
</feature>
<proteinExistence type="predicted"/>
<dbReference type="SUPFAM" id="SSF51569">
    <property type="entry name" value="Aldolase"/>
    <property type="match status" value="1"/>
</dbReference>
<dbReference type="GO" id="GO:0016832">
    <property type="term" value="F:aldehyde-lyase activity"/>
    <property type="evidence" value="ECO:0007669"/>
    <property type="project" value="InterPro"/>
</dbReference>
<dbReference type="OrthoDB" id="9803995at2"/>
<dbReference type="GO" id="GO:0008270">
    <property type="term" value="F:zinc ion binding"/>
    <property type="evidence" value="ECO:0007669"/>
    <property type="project" value="InterPro"/>
</dbReference>
<protein>
    <submittedName>
        <fullName evidence="3">Fructose-bisphosphate aldolase, class II</fullName>
    </submittedName>
</protein>
<dbReference type="Proteomes" id="UP000199708">
    <property type="component" value="Unassembled WGS sequence"/>
</dbReference>
<accession>A0A1G7UD73</accession>
<sequence length="277" mass="30939">MRVSSSQLLKKAQNNHYAVPAVNFIDGLTANAYLAVAEKLNMPMILAFAQAHNEWLSLEEAAWIGTHIQEKATVPIVLHLDHGQDIHFIQRAIDLGFNSVMIDASTETFANNVKRTKEVVNYAHDHGVDVEAEIGFVGANENLENHELVESIYTEVEDAIEFVNQTKVDSLAISIGTAHGIYKGTPKINFKRLSQIRERIDIPLVLHGGSSTGYENLNRCAREGITKINLFSDMINAGFNAINMPSVKDYPSLIIQMKKSIEKQLEEYYAVFGLIER</sequence>
<dbReference type="EMBL" id="FNCK01000009">
    <property type="protein sequence ID" value="SDG44989.1"/>
    <property type="molecule type" value="Genomic_DNA"/>
</dbReference>
<dbReference type="InterPro" id="IPR013785">
    <property type="entry name" value="Aldolase_TIM"/>
</dbReference>
<keyword evidence="4" id="KW-1185">Reference proteome</keyword>
<dbReference type="Pfam" id="PF01116">
    <property type="entry name" value="F_bP_aldolase"/>
    <property type="match status" value="1"/>
</dbReference>
<dbReference type="STRING" id="120956.SAMN05421791_10937"/>